<dbReference type="KEGG" id="moc:BB934_19390"/>
<accession>A0A1B2EJH4</accession>
<keyword evidence="1" id="KW-0812">Transmembrane</keyword>
<keyword evidence="1" id="KW-0472">Membrane</keyword>
<keyword evidence="1" id="KW-1133">Transmembrane helix</keyword>
<gene>
    <name evidence="2" type="ORF">BB934_19390</name>
</gene>
<evidence type="ECO:0000313" key="2">
    <source>
        <dbReference type="EMBL" id="ANY80124.1"/>
    </source>
</evidence>
<protein>
    <submittedName>
        <fullName evidence="2">Uncharacterized protein</fullName>
    </submittedName>
</protein>
<dbReference type="AlphaFoldDB" id="A0A1B2EJH4"/>
<proteinExistence type="predicted"/>
<feature type="transmembrane region" description="Helical" evidence="1">
    <location>
        <begin position="75"/>
        <end position="92"/>
    </location>
</feature>
<feature type="transmembrane region" description="Helical" evidence="1">
    <location>
        <begin position="12"/>
        <end position="30"/>
    </location>
</feature>
<name>A0A1B2EJH4_9HYPH</name>
<sequence>MNPLETGLPAAWWPSVAGVTSFVFSIFWMVESWKSAAPLQGPTKVNHLTQDLAGLLATLVCSYATYRFWKHRSETLGIVLGLLVAAAAMMWHRT</sequence>
<organism evidence="2">
    <name type="scientific">Microvirga ossetica</name>
    <dbReference type="NCBI Taxonomy" id="1882682"/>
    <lineage>
        <taxon>Bacteria</taxon>
        <taxon>Pseudomonadati</taxon>
        <taxon>Pseudomonadota</taxon>
        <taxon>Alphaproteobacteria</taxon>
        <taxon>Hyphomicrobiales</taxon>
        <taxon>Methylobacteriaceae</taxon>
        <taxon>Microvirga</taxon>
    </lineage>
</organism>
<reference evidence="2" key="1">
    <citation type="submission" date="2016-07" db="EMBL/GenBank/DDBJ databases">
        <title>Microvirga ossetica sp. nov. a new species of rhizobia isolated from root nodules of the legume species Vicia alpestris Steven originated from North Ossetia region in the Caucasus.</title>
        <authorList>
            <person name="Safronova V.I."/>
            <person name="Kuznetsova I.G."/>
            <person name="Sazanova A.L."/>
            <person name="Belimov A."/>
            <person name="Andronov E."/>
            <person name="Osledkin Y.S."/>
            <person name="Onishchuk O.P."/>
            <person name="Kurchak O.N."/>
            <person name="Shaposhnikov A.I."/>
            <person name="Willems A."/>
            <person name="Tikhonovich I.A."/>
        </authorList>
    </citation>
    <scope>NUCLEOTIDE SEQUENCE [LARGE SCALE GENOMIC DNA]</scope>
    <source>
        <strain evidence="2">V5/3M</strain>
    </source>
</reference>
<evidence type="ECO:0000256" key="1">
    <source>
        <dbReference type="SAM" id="Phobius"/>
    </source>
</evidence>
<dbReference type="EMBL" id="CP016616">
    <property type="protein sequence ID" value="ANY80124.1"/>
    <property type="molecule type" value="Genomic_DNA"/>
</dbReference>